<comment type="caution">
    <text evidence="2">The sequence shown here is derived from an EMBL/GenBank/DDBJ whole genome shotgun (WGS) entry which is preliminary data.</text>
</comment>
<reference evidence="2" key="1">
    <citation type="journal article" date="2021" name="PeerJ">
        <title>Extensive microbial diversity within the chicken gut microbiome revealed by metagenomics and culture.</title>
        <authorList>
            <person name="Gilroy R."/>
            <person name="Ravi A."/>
            <person name="Getino M."/>
            <person name="Pursley I."/>
            <person name="Horton D.L."/>
            <person name="Alikhan N.F."/>
            <person name="Baker D."/>
            <person name="Gharbi K."/>
            <person name="Hall N."/>
            <person name="Watson M."/>
            <person name="Adriaenssens E.M."/>
            <person name="Foster-Nyarko E."/>
            <person name="Jarju S."/>
            <person name="Secka A."/>
            <person name="Antonio M."/>
            <person name="Oren A."/>
            <person name="Chaudhuri R.R."/>
            <person name="La Ragione R."/>
            <person name="Hildebrand F."/>
            <person name="Pallen M.J."/>
        </authorList>
    </citation>
    <scope>NUCLEOTIDE SEQUENCE</scope>
    <source>
        <strain evidence="2">CHK173-2119</strain>
    </source>
</reference>
<organism evidence="2 3">
    <name type="scientific">Lapidilactobacillus dextrinicus</name>
    <dbReference type="NCBI Taxonomy" id="51664"/>
    <lineage>
        <taxon>Bacteria</taxon>
        <taxon>Bacillati</taxon>
        <taxon>Bacillota</taxon>
        <taxon>Bacilli</taxon>
        <taxon>Lactobacillales</taxon>
        <taxon>Lactobacillaceae</taxon>
        <taxon>Lapidilactobacillus</taxon>
    </lineage>
</organism>
<name>A0A921B201_9LACO</name>
<dbReference type="Proteomes" id="UP000774947">
    <property type="component" value="Unassembled WGS sequence"/>
</dbReference>
<sequence>MSEKLIQHLSPANWPHSRKSSNSAGWGIFEQQRLVAVIETLPDEIKNGLKIVTFQADAESDAQAFIELA</sequence>
<accession>A0A921B201</accession>
<feature type="non-terminal residue" evidence="2">
    <location>
        <position position="69"/>
    </location>
</feature>
<reference evidence="2" key="2">
    <citation type="submission" date="2021-09" db="EMBL/GenBank/DDBJ databases">
        <authorList>
            <person name="Gilroy R."/>
        </authorList>
    </citation>
    <scope>NUCLEOTIDE SEQUENCE</scope>
    <source>
        <strain evidence="2">CHK173-2119</strain>
    </source>
</reference>
<dbReference type="AlphaFoldDB" id="A0A921B201"/>
<evidence type="ECO:0000313" key="3">
    <source>
        <dbReference type="Proteomes" id="UP000774947"/>
    </source>
</evidence>
<dbReference type="EMBL" id="DYXY01000020">
    <property type="protein sequence ID" value="HJE14632.1"/>
    <property type="molecule type" value="Genomic_DNA"/>
</dbReference>
<evidence type="ECO:0000313" key="2">
    <source>
        <dbReference type="EMBL" id="HJE14632.1"/>
    </source>
</evidence>
<proteinExistence type="predicted"/>
<feature type="region of interest" description="Disordered" evidence="1">
    <location>
        <begin position="1"/>
        <end position="22"/>
    </location>
</feature>
<evidence type="ECO:0000256" key="1">
    <source>
        <dbReference type="SAM" id="MobiDB-lite"/>
    </source>
</evidence>
<protein>
    <submittedName>
        <fullName evidence="2">Uncharacterized protein</fullName>
    </submittedName>
</protein>
<gene>
    <name evidence="2" type="ORF">K8W17_00945</name>
</gene>